<dbReference type="Proteomes" id="UP001060215">
    <property type="component" value="Chromosome 2"/>
</dbReference>
<evidence type="ECO:0000313" key="1">
    <source>
        <dbReference type="EMBL" id="KAI8020014.1"/>
    </source>
</evidence>
<evidence type="ECO:0000313" key="2">
    <source>
        <dbReference type="Proteomes" id="UP001060215"/>
    </source>
</evidence>
<name>A0ACC0I3Q9_9ERIC</name>
<reference evidence="1 2" key="1">
    <citation type="journal article" date="2022" name="Plant J.">
        <title>Chromosome-level genome of Camellia lanceoleosa provides a valuable resource for understanding genome evolution and self-incompatibility.</title>
        <authorList>
            <person name="Gong W."/>
            <person name="Xiao S."/>
            <person name="Wang L."/>
            <person name="Liao Z."/>
            <person name="Chang Y."/>
            <person name="Mo W."/>
            <person name="Hu G."/>
            <person name="Li W."/>
            <person name="Zhao G."/>
            <person name="Zhu H."/>
            <person name="Hu X."/>
            <person name="Ji K."/>
            <person name="Xiang X."/>
            <person name="Song Q."/>
            <person name="Yuan D."/>
            <person name="Jin S."/>
            <person name="Zhang L."/>
        </authorList>
    </citation>
    <scope>NUCLEOTIDE SEQUENCE [LARGE SCALE GENOMIC DNA]</scope>
    <source>
        <strain evidence="1">SQ_2022a</strain>
    </source>
</reference>
<gene>
    <name evidence="1" type="ORF">LOK49_LG04G02278</name>
</gene>
<accession>A0ACC0I3Q9</accession>
<dbReference type="EMBL" id="CM045759">
    <property type="protein sequence ID" value="KAI8020014.1"/>
    <property type="molecule type" value="Genomic_DNA"/>
</dbReference>
<comment type="caution">
    <text evidence="1">The sequence shown here is derived from an EMBL/GenBank/DDBJ whole genome shotgun (WGS) entry which is preliminary data.</text>
</comment>
<organism evidence="1 2">
    <name type="scientific">Camellia lanceoleosa</name>
    <dbReference type="NCBI Taxonomy" id="1840588"/>
    <lineage>
        <taxon>Eukaryota</taxon>
        <taxon>Viridiplantae</taxon>
        <taxon>Streptophyta</taxon>
        <taxon>Embryophyta</taxon>
        <taxon>Tracheophyta</taxon>
        <taxon>Spermatophyta</taxon>
        <taxon>Magnoliopsida</taxon>
        <taxon>eudicotyledons</taxon>
        <taxon>Gunneridae</taxon>
        <taxon>Pentapetalae</taxon>
        <taxon>asterids</taxon>
        <taxon>Ericales</taxon>
        <taxon>Theaceae</taxon>
        <taxon>Camellia</taxon>
    </lineage>
</organism>
<sequence>MEAELKEMLTDLDTLKRSLPDNPSLHSSIDKMQLRVEHLTNLAKSAPGRRLKVKDMSAEVVDSNPYSRLMALQRMGIVENYERIREFSVAIVGIGGVGSVAAEMLTRCGIGRLLLYDYDKVELANMNRLFFRPEQVGMTKTDAAVQTLSDINPDVVLESYTLNITTLQGFETFMSSLKNKTFCPSKQGIGVDLVLSCVDNYEARMVVNQACNELNQAWMESGVSEDAVSGHIQLLIPGETACFACAPPLVVASGVDERTLKREGVCAASLPTTMGVVAGLLVQNTLKYLLKFGYVSPYLGYNALKDYFPTMEMKPNPQCSNAACLERQNEYILAKPARDAAAKAKKEEASEPECPIHDDNEWNISVLDDSEVLTTDVKSSDALPEGLVRELPSADEFQKASAHQDTTNSMDDLEDLRKQLDALNAD</sequence>
<keyword evidence="2" id="KW-1185">Reference proteome</keyword>
<protein>
    <submittedName>
        <fullName evidence="1">Ubiquitin-like modifier-activating enzyme 5</fullName>
    </submittedName>
</protein>
<proteinExistence type="predicted"/>